<dbReference type="EMBL" id="MU857279">
    <property type="protein sequence ID" value="KAK4148706.1"/>
    <property type="molecule type" value="Genomic_DNA"/>
</dbReference>
<feature type="transmembrane region" description="Helical" evidence="1">
    <location>
        <begin position="17"/>
        <end position="36"/>
    </location>
</feature>
<dbReference type="AlphaFoldDB" id="A0AAN6VD60"/>
<reference evidence="2" key="1">
    <citation type="journal article" date="2023" name="Mol. Phylogenet. Evol.">
        <title>Genome-scale phylogeny and comparative genomics of the fungal order Sordariales.</title>
        <authorList>
            <person name="Hensen N."/>
            <person name="Bonometti L."/>
            <person name="Westerberg I."/>
            <person name="Brannstrom I.O."/>
            <person name="Guillou S."/>
            <person name="Cros-Aarteil S."/>
            <person name="Calhoun S."/>
            <person name="Haridas S."/>
            <person name="Kuo A."/>
            <person name="Mondo S."/>
            <person name="Pangilinan J."/>
            <person name="Riley R."/>
            <person name="LaButti K."/>
            <person name="Andreopoulos B."/>
            <person name="Lipzen A."/>
            <person name="Chen C."/>
            <person name="Yan M."/>
            <person name="Daum C."/>
            <person name="Ng V."/>
            <person name="Clum A."/>
            <person name="Steindorff A."/>
            <person name="Ohm R.A."/>
            <person name="Martin F."/>
            <person name="Silar P."/>
            <person name="Natvig D.O."/>
            <person name="Lalanne C."/>
            <person name="Gautier V."/>
            <person name="Ament-Velasquez S.L."/>
            <person name="Kruys A."/>
            <person name="Hutchinson M.I."/>
            <person name="Powell A.J."/>
            <person name="Barry K."/>
            <person name="Miller A.N."/>
            <person name="Grigoriev I.V."/>
            <person name="Debuchy R."/>
            <person name="Gladieux P."/>
            <person name="Hiltunen Thoren M."/>
            <person name="Johannesson H."/>
        </authorList>
    </citation>
    <scope>NUCLEOTIDE SEQUENCE</scope>
    <source>
        <strain evidence="2">CBS 538.74</strain>
    </source>
</reference>
<comment type="caution">
    <text evidence="2">The sequence shown here is derived from an EMBL/GenBank/DDBJ whole genome shotgun (WGS) entry which is preliminary data.</text>
</comment>
<accession>A0AAN6VD60</accession>
<evidence type="ECO:0000313" key="3">
    <source>
        <dbReference type="Proteomes" id="UP001302745"/>
    </source>
</evidence>
<dbReference type="Proteomes" id="UP001302745">
    <property type="component" value="Unassembled WGS sequence"/>
</dbReference>
<evidence type="ECO:0000256" key="1">
    <source>
        <dbReference type="SAM" id="Phobius"/>
    </source>
</evidence>
<keyword evidence="1" id="KW-1133">Transmembrane helix</keyword>
<evidence type="ECO:0000313" key="2">
    <source>
        <dbReference type="EMBL" id="KAK4148706.1"/>
    </source>
</evidence>
<feature type="transmembrane region" description="Helical" evidence="1">
    <location>
        <begin position="85"/>
        <end position="103"/>
    </location>
</feature>
<keyword evidence="3" id="KW-1185">Reference proteome</keyword>
<proteinExistence type="predicted"/>
<keyword evidence="1" id="KW-0472">Membrane</keyword>
<organism evidence="2 3">
    <name type="scientific">Chaetomidium leptoderma</name>
    <dbReference type="NCBI Taxonomy" id="669021"/>
    <lineage>
        <taxon>Eukaryota</taxon>
        <taxon>Fungi</taxon>
        <taxon>Dikarya</taxon>
        <taxon>Ascomycota</taxon>
        <taxon>Pezizomycotina</taxon>
        <taxon>Sordariomycetes</taxon>
        <taxon>Sordariomycetidae</taxon>
        <taxon>Sordariales</taxon>
        <taxon>Chaetomiaceae</taxon>
        <taxon>Chaetomidium</taxon>
    </lineage>
</organism>
<gene>
    <name evidence="2" type="ORF">C8A00DRAFT_47516</name>
</gene>
<feature type="transmembrane region" description="Helical" evidence="1">
    <location>
        <begin position="48"/>
        <end position="65"/>
    </location>
</feature>
<name>A0AAN6VD60_9PEZI</name>
<sequence length="364" mass="39934">MAIFNLQPSAVNPPGKAVVSLGVVWTVWLVIIAVCITGPSLPPDPKVIYGLICLPLLAYILGLIFDQVLVRSAGQPTKRKHSRNLWSTVITLLVTAIVFPVLYQCFWYPDRIRNVIELSQDTVRADWSSQANLGVSVPGKCFIGWYDENAPDCNELAPGTTPCQCAGSWGQDVMDFKWQNISFRALTLISTSSMVSLAPTTQMIAQAFFTCEFFPPYDTAKALADSSRVLLPSLWIAVYDPTLTLQEALENGYTRMNLINANGVAAINLGLNYREALGKAPTYDYQLSISAIPSTDLQCDVSSEDKNTGYCFLSLFLQFPTFDRLVSRQGTAMSPVELISAAGSWFALFQLLGWLLSGLAFDPG</sequence>
<reference evidence="2" key="2">
    <citation type="submission" date="2023-05" db="EMBL/GenBank/DDBJ databases">
        <authorList>
            <consortium name="Lawrence Berkeley National Laboratory"/>
            <person name="Steindorff A."/>
            <person name="Hensen N."/>
            <person name="Bonometti L."/>
            <person name="Westerberg I."/>
            <person name="Brannstrom I.O."/>
            <person name="Guillou S."/>
            <person name="Cros-Aarteil S."/>
            <person name="Calhoun S."/>
            <person name="Haridas S."/>
            <person name="Kuo A."/>
            <person name="Mondo S."/>
            <person name="Pangilinan J."/>
            <person name="Riley R."/>
            <person name="Labutti K."/>
            <person name="Andreopoulos B."/>
            <person name="Lipzen A."/>
            <person name="Chen C."/>
            <person name="Yanf M."/>
            <person name="Daum C."/>
            <person name="Ng V."/>
            <person name="Clum A."/>
            <person name="Ohm R."/>
            <person name="Martin F."/>
            <person name="Silar P."/>
            <person name="Natvig D."/>
            <person name="Lalanne C."/>
            <person name="Gautier V."/>
            <person name="Ament-Velasquez S.L."/>
            <person name="Kruys A."/>
            <person name="Hutchinson M.I."/>
            <person name="Powell A.J."/>
            <person name="Barry K."/>
            <person name="Miller A.N."/>
            <person name="Grigoriev I.V."/>
            <person name="Debuchy R."/>
            <person name="Gladieux P."/>
            <person name="Thoren M.H."/>
            <person name="Johannesson H."/>
        </authorList>
    </citation>
    <scope>NUCLEOTIDE SEQUENCE</scope>
    <source>
        <strain evidence="2">CBS 538.74</strain>
    </source>
</reference>
<protein>
    <submittedName>
        <fullName evidence="2">Uncharacterized protein</fullName>
    </submittedName>
</protein>
<keyword evidence="1" id="KW-0812">Transmembrane</keyword>